<dbReference type="PANTHER" id="PTHR17630">
    <property type="entry name" value="DIENELACTONE HYDROLASE"/>
    <property type="match status" value="1"/>
</dbReference>
<proteinExistence type="predicted"/>
<dbReference type="GO" id="GO:0016787">
    <property type="term" value="F:hydrolase activity"/>
    <property type="evidence" value="ECO:0007669"/>
    <property type="project" value="InterPro"/>
</dbReference>
<dbReference type="InterPro" id="IPR002925">
    <property type="entry name" value="Dienelactn_hydro"/>
</dbReference>
<dbReference type="OMA" id="PSWMAEQ"/>
<evidence type="ECO:0000259" key="1">
    <source>
        <dbReference type="Pfam" id="PF01738"/>
    </source>
</evidence>
<reference evidence="2" key="1">
    <citation type="submission" date="2021-05" db="EMBL/GenBank/DDBJ databases">
        <title>The genome of the haptophyte Pavlova lutheri (Diacronema luteri, Pavlovales) - a model for lipid biosynthesis in eukaryotic algae.</title>
        <authorList>
            <person name="Hulatt C.J."/>
            <person name="Posewitz M.C."/>
        </authorList>
    </citation>
    <scope>NUCLEOTIDE SEQUENCE</scope>
    <source>
        <strain evidence="2">NIVA-4/92</strain>
    </source>
</reference>
<feature type="domain" description="Dienelactone hydrolase" evidence="1">
    <location>
        <begin position="83"/>
        <end position="317"/>
    </location>
</feature>
<gene>
    <name evidence="2" type="ORF">KFE25_010928</name>
</gene>
<dbReference type="Gene3D" id="3.40.50.1820">
    <property type="entry name" value="alpha/beta hydrolase"/>
    <property type="match status" value="1"/>
</dbReference>
<dbReference type="OrthoDB" id="17560at2759"/>
<evidence type="ECO:0000313" key="3">
    <source>
        <dbReference type="Proteomes" id="UP000751190"/>
    </source>
</evidence>
<sequence>MALCPFSLLWIPFAPSLLRLLLSLPLVGPVLRAVIAAIFPSLLTAAAAPPAAGCCTPGAWPKLESDDARQLSGDMRELGGGVHGYVSAPAKPTGRAVIVVHDIFGISGGRIRTVCDVLASEGFLTVMPDLFGNGDSIDNHGGLVNMGSDDCVAWLKSHAWGDLQAKLSAALGFVSAHGVRSANALLRPPGNDNRVAIVGFCWGAWVAAKASSTGMVKAAVHVHPSWQISSWLFNEPEVEMASRIRTHTLLMPARDDKDAYRDGTYARIIERNGGVPVTLVDFPRMRHGFVVRGLPSDPEVMADVQRAMREMCAFLHKALPPVDDDE</sequence>
<dbReference type="InterPro" id="IPR029058">
    <property type="entry name" value="AB_hydrolase_fold"/>
</dbReference>
<keyword evidence="3" id="KW-1185">Reference proteome</keyword>
<name>A0A8J6C441_DIALT</name>
<protein>
    <recommendedName>
        <fullName evidence="1">Dienelactone hydrolase domain-containing protein</fullName>
    </recommendedName>
</protein>
<evidence type="ECO:0000313" key="2">
    <source>
        <dbReference type="EMBL" id="KAG8459879.1"/>
    </source>
</evidence>
<dbReference type="AlphaFoldDB" id="A0A8J6C441"/>
<accession>A0A8J6C441</accession>
<dbReference type="Pfam" id="PF01738">
    <property type="entry name" value="DLH"/>
    <property type="match status" value="1"/>
</dbReference>
<dbReference type="PANTHER" id="PTHR17630:SF44">
    <property type="entry name" value="PROTEIN AIM2"/>
    <property type="match status" value="1"/>
</dbReference>
<organism evidence="2 3">
    <name type="scientific">Diacronema lutheri</name>
    <name type="common">Unicellular marine alga</name>
    <name type="synonym">Monochrysis lutheri</name>
    <dbReference type="NCBI Taxonomy" id="2081491"/>
    <lineage>
        <taxon>Eukaryota</taxon>
        <taxon>Haptista</taxon>
        <taxon>Haptophyta</taxon>
        <taxon>Pavlovophyceae</taxon>
        <taxon>Pavlovales</taxon>
        <taxon>Pavlovaceae</taxon>
        <taxon>Diacronema</taxon>
    </lineage>
</organism>
<comment type="caution">
    <text evidence="2">The sequence shown here is derived from an EMBL/GenBank/DDBJ whole genome shotgun (WGS) entry which is preliminary data.</text>
</comment>
<dbReference type="Proteomes" id="UP000751190">
    <property type="component" value="Unassembled WGS sequence"/>
</dbReference>
<dbReference type="SUPFAM" id="SSF53474">
    <property type="entry name" value="alpha/beta-Hydrolases"/>
    <property type="match status" value="1"/>
</dbReference>
<dbReference type="EMBL" id="JAGTXO010000036">
    <property type="protein sequence ID" value="KAG8459879.1"/>
    <property type="molecule type" value="Genomic_DNA"/>
</dbReference>